<dbReference type="PANTHER" id="PTHR21660:SF12">
    <property type="entry name" value="OS07G0462700 PROTEIN"/>
    <property type="match status" value="1"/>
</dbReference>
<keyword evidence="5" id="KW-1185">Reference proteome</keyword>
<dbReference type="EMBL" id="KK914782">
    <property type="protein sequence ID" value="KDP28674.1"/>
    <property type="molecule type" value="Genomic_DNA"/>
</dbReference>
<dbReference type="OrthoDB" id="46529at2759"/>
<dbReference type="PANTHER" id="PTHR21660">
    <property type="entry name" value="THIOESTERASE SUPERFAMILY MEMBER-RELATED"/>
    <property type="match status" value="1"/>
</dbReference>
<evidence type="ECO:0000313" key="4">
    <source>
        <dbReference type="EMBL" id="KDP28674.1"/>
    </source>
</evidence>
<accession>A0A067KA40</accession>
<dbReference type="CDD" id="cd03443">
    <property type="entry name" value="PaaI_thioesterase"/>
    <property type="match status" value="1"/>
</dbReference>
<evidence type="ECO:0000259" key="3">
    <source>
        <dbReference type="Pfam" id="PF03061"/>
    </source>
</evidence>
<dbReference type="InterPro" id="IPR006683">
    <property type="entry name" value="Thioestr_dom"/>
</dbReference>
<name>A0A067KA40_JATCU</name>
<reference evidence="4 5" key="1">
    <citation type="journal article" date="2014" name="PLoS ONE">
        <title>Global Analysis of Gene Expression Profiles in Physic Nut (Jatropha curcas L.) Seedlings Exposed to Salt Stress.</title>
        <authorList>
            <person name="Zhang L."/>
            <person name="Zhang C."/>
            <person name="Wu P."/>
            <person name="Chen Y."/>
            <person name="Li M."/>
            <person name="Jiang H."/>
            <person name="Wu G."/>
        </authorList>
    </citation>
    <scope>NUCLEOTIDE SEQUENCE [LARGE SCALE GENOMIC DNA]</scope>
    <source>
        <strain evidence="5">cv. GZQX0401</strain>
        <tissue evidence="4">Young leaves</tissue>
    </source>
</reference>
<dbReference type="Proteomes" id="UP000027138">
    <property type="component" value="Unassembled WGS sequence"/>
</dbReference>
<dbReference type="InterPro" id="IPR029069">
    <property type="entry name" value="HotDog_dom_sf"/>
</dbReference>
<dbReference type="AlphaFoldDB" id="A0A067KA40"/>
<feature type="region of interest" description="Disordered" evidence="2">
    <location>
        <begin position="1"/>
        <end position="24"/>
    </location>
</feature>
<dbReference type="SUPFAM" id="SSF54637">
    <property type="entry name" value="Thioesterase/thiol ester dehydrase-isomerase"/>
    <property type="match status" value="1"/>
</dbReference>
<protein>
    <recommendedName>
        <fullName evidence="3">Thioesterase domain-containing protein</fullName>
    </recommendedName>
</protein>
<comment type="similarity">
    <text evidence="1">Belongs to the thioesterase PaaI family.</text>
</comment>
<organism evidence="4 5">
    <name type="scientific">Jatropha curcas</name>
    <name type="common">Barbados nut</name>
    <dbReference type="NCBI Taxonomy" id="180498"/>
    <lineage>
        <taxon>Eukaryota</taxon>
        <taxon>Viridiplantae</taxon>
        <taxon>Streptophyta</taxon>
        <taxon>Embryophyta</taxon>
        <taxon>Tracheophyta</taxon>
        <taxon>Spermatophyta</taxon>
        <taxon>Magnoliopsida</taxon>
        <taxon>eudicotyledons</taxon>
        <taxon>Gunneridae</taxon>
        <taxon>Pentapetalae</taxon>
        <taxon>rosids</taxon>
        <taxon>fabids</taxon>
        <taxon>Malpighiales</taxon>
        <taxon>Euphorbiaceae</taxon>
        <taxon>Crotonoideae</taxon>
        <taxon>Jatropheae</taxon>
        <taxon>Jatropha</taxon>
    </lineage>
</organism>
<feature type="domain" description="Thioesterase" evidence="3">
    <location>
        <begin position="95"/>
        <end position="164"/>
    </location>
</feature>
<dbReference type="InterPro" id="IPR039298">
    <property type="entry name" value="ACOT13"/>
</dbReference>
<proteinExistence type="inferred from homology"/>
<dbReference type="GO" id="GO:0047617">
    <property type="term" value="F:fatty acyl-CoA hydrolase activity"/>
    <property type="evidence" value="ECO:0007669"/>
    <property type="project" value="InterPro"/>
</dbReference>
<dbReference type="STRING" id="180498.A0A067KA40"/>
<gene>
    <name evidence="4" type="ORF">JCGZ_14445</name>
</gene>
<dbReference type="Pfam" id="PF03061">
    <property type="entry name" value="4HBT"/>
    <property type="match status" value="1"/>
</dbReference>
<evidence type="ECO:0000256" key="2">
    <source>
        <dbReference type="SAM" id="MobiDB-lite"/>
    </source>
</evidence>
<evidence type="ECO:0000313" key="5">
    <source>
        <dbReference type="Proteomes" id="UP000027138"/>
    </source>
</evidence>
<dbReference type="Gene3D" id="3.10.129.10">
    <property type="entry name" value="Hotdog Thioesterase"/>
    <property type="match status" value="1"/>
</dbReference>
<evidence type="ECO:0000256" key="1">
    <source>
        <dbReference type="ARBA" id="ARBA00008324"/>
    </source>
</evidence>
<sequence length="184" mass="19855">MGKVFASPPQQITSSSSPSSATVSEHLPPEYVTAVKDFLVDCGMSATAFSDKHDSKDFYSDLIRDLLKTDIVQRGRVSCVFSVLPAVTNLYNGLLGGAIGAIAERVAIACARTVVAEDKNLFLGELSISYLSAAPQSEELVVDGSVVRSGRNLTVIAVEFRIKKSWKLVYIARATLYHMPVAKL</sequence>